<dbReference type="RefSeq" id="WP_181490078.1">
    <property type="nucleotide sequence ID" value="NZ_CP145912.1"/>
</dbReference>
<comment type="subcellular location">
    <subcellularLocation>
        <location evidence="1 12">Cytoplasm</location>
    </subcellularLocation>
</comment>
<gene>
    <name evidence="12 14" type="primary">cysS</name>
    <name evidence="14" type="ORF">NLX89_05625</name>
</gene>
<feature type="short sequence motif" description="'HIGH' region" evidence="12">
    <location>
        <begin position="30"/>
        <end position="40"/>
    </location>
</feature>
<accession>A0ABU2IUS2</accession>
<dbReference type="InterPro" id="IPR024909">
    <property type="entry name" value="Cys-tRNA/MSH_ligase"/>
</dbReference>
<evidence type="ECO:0000256" key="1">
    <source>
        <dbReference type="ARBA" id="ARBA00004496"/>
    </source>
</evidence>
<feature type="binding site" evidence="12">
    <location>
        <position position="269"/>
    </location>
    <ligand>
        <name>ATP</name>
        <dbReference type="ChEBI" id="CHEBI:30616"/>
    </ligand>
</feature>
<organism evidence="14 15">
    <name type="scientific">Providencia huaxiensis</name>
    <dbReference type="NCBI Taxonomy" id="2027290"/>
    <lineage>
        <taxon>Bacteria</taxon>
        <taxon>Pseudomonadati</taxon>
        <taxon>Pseudomonadota</taxon>
        <taxon>Gammaproteobacteria</taxon>
        <taxon>Enterobacterales</taxon>
        <taxon>Morganellaceae</taxon>
        <taxon>Providencia</taxon>
    </lineage>
</organism>
<reference evidence="14 15" key="1">
    <citation type="submission" date="2022-06" db="EMBL/GenBank/DDBJ databases">
        <title>Chromosome and plasmid sequencings of Enterobacteriales species co-exiting double carbapenemases.</title>
        <authorList>
            <person name="Fu Y."/>
        </authorList>
    </citation>
    <scope>NUCLEOTIDE SEQUENCE [LARGE SCALE GENOMIC DNA]</scope>
    <source>
        <strain evidence="14 15">21030615019</strain>
    </source>
</reference>
<dbReference type="EMBL" id="JANAVW010000001">
    <property type="protein sequence ID" value="MDT0132821.1"/>
    <property type="molecule type" value="Genomic_DNA"/>
</dbReference>
<dbReference type="CDD" id="cd00672">
    <property type="entry name" value="CysRS_core"/>
    <property type="match status" value="1"/>
</dbReference>
<feature type="binding site" evidence="12">
    <location>
        <position position="28"/>
    </location>
    <ligand>
        <name>Zn(2+)</name>
        <dbReference type="ChEBI" id="CHEBI:29105"/>
    </ligand>
</feature>
<dbReference type="InterPro" id="IPR014729">
    <property type="entry name" value="Rossmann-like_a/b/a_fold"/>
</dbReference>
<keyword evidence="7 12" id="KW-0547">Nucleotide-binding</keyword>
<dbReference type="PANTHER" id="PTHR10890:SF3">
    <property type="entry name" value="CYSTEINE--TRNA LIGASE, CYTOPLASMIC"/>
    <property type="match status" value="1"/>
</dbReference>
<feature type="domain" description="Cysteinyl-tRNA synthetase class Ia DALR" evidence="13">
    <location>
        <begin position="341"/>
        <end position="402"/>
    </location>
</feature>
<evidence type="ECO:0000256" key="8">
    <source>
        <dbReference type="ARBA" id="ARBA00022833"/>
    </source>
</evidence>
<feature type="binding site" evidence="12">
    <location>
        <position position="209"/>
    </location>
    <ligand>
        <name>Zn(2+)</name>
        <dbReference type="ChEBI" id="CHEBI:29105"/>
    </ligand>
</feature>
<dbReference type="GO" id="GO:0004817">
    <property type="term" value="F:cysteine-tRNA ligase activity"/>
    <property type="evidence" value="ECO:0007669"/>
    <property type="project" value="UniProtKB-EC"/>
</dbReference>
<dbReference type="SUPFAM" id="SSF52374">
    <property type="entry name" value="Nucleotidylyl transferase"/>
    <property type="match status" value="1"/>
</dbReference>
<keyword evidence="9 12" id="KW-0067">ATP-binding</keyword>
<protein>
    <recommendedName>
        <fullName evidence="12">Cysteine--tRNA ligase</fullName>
        <ecNumber evidence="12">6.1.1.16</ecNumber>
    </recommendedName>
    <alternativeName>
        <fullName evidence="12">Cysteinyl-tRNA synthetase</fullName>
        <shortName evidence="12">CysRS</shortName>
    </alternativeName>
</protein>
<comment type="similarity">
    <text evidence="2 12">Belongs to the class-I aminoacyl-tRNA synthetase family.</text>
</comment>
<dbReference type="InterPro" id="IPR032678">
    <property type="entry name" value="tRNA-synt_1_cat_dom"/>
</dbReference>
<keyword evidence="6 12" id="KW-0479">Metal-binding</keyword>
<evidence type="ECO:0000256" key="11">
    <source>
        <dbReference type="ARBA" id="ARBA00023146"/>
    </source>
</evidence>
<dbReference type="Pfam" id="PF01406">
    <property type="entry name" value="tRNA-synt_1e"/>
    <property type="match status" value="1"/>
</dbReference>
<dbReference type="InterPro" id="IPR009080">
    <property type="entry name" value="tRNAsynth_Ia_anticodon-bd"/>
</dbReference>
<dbReference type="PANTHER" id="PTHR10890">
    <property type="entry name" value="CYSTEINYL-TRNA SYNTHETASE"/>
    <property type="match status" value="1"/>
</dbReference>
<proteinExistence type="inferred from homology"/>
<comment type="caution">
    <text evidence="14">The sequence shown here is derived from an EMBL/GenBank/DDBJ whole genome shotgun (WGS) entry which is preliminary data.</text>
</comment>
<dbReference type="InterPro" id="IPR056411">
    <property type="entry name" value="CysS_C"/>
</dbReference>
<name>A0ABU2IUS2_9GAMM</name>
<dbReference type="HAMAP" id="MF_00041">
    <property type="entry name" value="Cys_tRNA_synth"/>
    <property type="match status" value="1"/>
</dbReference>
<evidence type="ECO:0000256" key="12">
    <source>
        <dbReference type="HAMAP-Rule" id="MF_00041"/>
    </source>
</evidence>
<evidence type="ECO:0000313" key="14">
    <source>
        <dbReference type="EMBL" id="MDT0132821.1"/>
    </source>
</evidence>
<dbReference type="SUPFAM" id="SSF47323">
    <property type="entry name" value="Anticodon-binding domain of a subclass of class I aminoacyl-tRNA synthetases"/>
    <property type="match status" value="1"/>
</dbReference>
<dbReference type="NCBIfam" id="TIGR00435">
    <property type="entry name" value="cysS"/>
    <property type="match status" value="1"/>
</dbReference>
<keyword evidence="10 12" id="KW-0648">Protein biosynthesis</keyword>
<feature type="binding site" evidence="12">
    <location>
        <position position="234"/>
    </location>
    <ligand>
        <name>Zn(2+)</name>
        <dbReference type="ChEBI" id="CHEBI:29105"/>
    </ligand>
</feature>
<dbReference type="Gene3D" id="3.40.50.620">
    <property type="entry name" value="HUPs"/>
    <property type="match status" value="1"/>
</dbReference>
<keyword evidence="15" id="KW-1185">Reference proteome</keyword>
<keyword evidence="11 12" id="KW-0030">Aminoacyl-tRNA synthetase</keyword>
<dbReference type="Proteomes" id="UP001252207">
    <property type="component" value="Unassembled WGS sequence"/>
</dbReference>
<dbReference type="Gene3D" id="1.20.120.1910">
    <property type="entry name" value="Cysteine-tRNA ligase, C-terminal anti-codon recognition domain"/>
    <property type="match status" value="1"/>
</dbReference>
<evidence type="ECO:0000256" key="4">
    <source>
        <dbReference type="ARBA" id="ARBA00022490"/>
    </source>
</evidence>
<dbReference type="CDD" id="cd07963">
    <property type="entry name" value="Anticodon_Ia_Cys"/>
    <property type="match status" value="1"/>
</dbReference>
<dbReference type="SMART" id="SM00840">
    <property type="entry name" value="DALR_2"/>
    <property type="match status" value="1"/>
</dbReference>
<evidence type="ECO:0000256" key="9">
    <source>
        <dbReference type="ARBA" id="ARBA00022840"/>
    </source>
</evidence>
<evidence type="ECO:0000256" key="6">
    <source>
        <dbReference type="ARBA" id="ARBA00022723"/>
    </source>
</evidence>
<comment type="subunit">
    <text evidence="3 12">Monomer.</text>
</comment>
<dbReference type="Pfam" id="PF23493">
    <property type="entry name" value="CysS_C"/>
    <property type="match status" value="1"/>
</dbReference>
<dbReference type="Pfam" id="PF09190">
    <property type="entry name" value="DALR_2"/>
    <property type="match status" value="1"/>
</dbReference>
<feature type="short sequence motif" description="'KMSKS' region" evidence="12">
    <location>
        <begin position="266"/>
        <end position="270"/>
    </location>
</feature>
<dbReference type="PRINTS" id="PR00983">
    <property type="entry name" value="TRNASYNTHCYS"/>
</dbReference>
<comment type="catalytic activity">
    <reaction evidence="12">
        <text>tRNA(Cys) + L-cysteine + ATP = L-cysteinyl-tRNA(Cys) + AMP + diphosphate</text>
        <dbReference type="Rhea" id="RHEA:17773"/>
        <dbReference type="Rhea" id="RHEA-COMP:9661"/>
        <dbReference type="Rhea" id="RHEA-COMP:9679"/>
        <dbReference type="ChEBI" id="CHEBI:30616"/>
        <dbReference type="ChEBI" id="CHEBI:33019"/>
        <dbReference type="ChEBI" id="CHEBI:35235"/>
        <dbReference type="ChEBI" id="CHEBI:78442"/>
        <dbReference type="ChEBI" id="CHEBI:78517"/>
        <dbReference type="ChEBI" id="CHEBI:456215"/>
        <dbReference type="EC" id="6.1.1.16"/>
    </reaction>
</comment>
<keyword evidence="8 12" id="KW-0862">Zinc</keyword>
<evidence type="ECO:0000256" key="7">
    <source>
        <dbReference type="ARBA" id="ARBA00022741"/>
    </source>
</evidence>
<keyword evidence="5 12" id="KW-0436">Ligase</keyword>
<evidence type="ECO:0000313" key="15">
    <source>
        <dbReference type="Proteomes" id="UP001252207"/>
    </source>
</evidence>
<dbReference type="GeneID" id="89489198"/>
<comment type="cofactor">
    <cofactor evidence="12">
        <name>Zn(2+)</name>
        <dbReference type="ChEBI" id="CHEBI:29105"/>
    </cofactor>
    <text evidence="12">Binds 1 zinc ion per subunit.</text>
</comment>
<feature type="binding site" evidence="12">
    <location>
        <position position="238"/>
    </location>
    <ligand>
        <name>Zn(2+)</name>
        <dbReference type="ChEBI" id="CHEBI:29105"/>
    </ligand>
</feature>
<evidence type="ECO:0000259" key="13">
    <source>
        <dbReference type="SMART" id="SM00840"/>
    </source>
</evidence>
<evidence type="ECO:0000256" key="2">
    <source>
        <dbReference type="ARBA" id="ARBA00005594"/>
    </source>
</evidence>
<evidence type="ECO:0000256" key="3">
    <source>
        <dbReference type="ARBA" id="ARBA00011245"/>
    </source>
</evidence>
<dbReference type="EC" id="6.1.1.16" evidence="12"/>
<sequence>MLQIFNTLSRQKEEFKPIQAGKIGMYVCGITIYDLCHIGHGRTFVAFDAISRYLRYLGYDLNYVRNVTDIDDKIIKRAAENNESVEELTTRMLAEMHKDFDALNILRPDSEPRATRHIGEIIELTQSLIERGHAYVAANGDVMFEVKTDPNYGLLSRQDLEQLQAGARVEVADVKRNPMDFVLWKMSKEGEPSWRSPWGLGRPGWHIECSAMNSKTLGNHFDIHGGGSDLMFPHHENEIAQSTCAHDGPYVNYWMHSGMVMVDREKMSKSLNNFFTIRDVLEYYDAETVRYFLLSGHYRSQLNYTEENLKQARTALERMYTALRGTDKSAVPAGGDEFKARFIEAMNDDFNTPEAYSVLFDMVREVNRLKSEDMSAANGMAAQLRELASVLGLLEQDPEVFLKGGAQTEDDAEVAKIEALIQQRLDARKNKDWAQADAARDELTAMGIVLEDGAQGTTWRRK</sequence>
<evidence type="ECO:0000256" key="5">
    <source>
        <dbReference type="ARBA" id="ARBA00022598"/>
    </source>
</evidence>
<dbReference type="InterPro" id="IPR015273">
    <property type="entry name" value="Cys-tRNA-synt_Ia_DALR"/>
</dbReference>
<dbReference type="InterPro" id="IPR015803">
    <property type="entry name" value="Cys-tRNA-ligase"/>
</dbReference>
<evidence type="ECO:0000256" key="10">
    <source>
        <dbReference type="ARBA" id="ARBA00022917"/>
    </source>
</evidence>
<keyword evidence="4 12" id="KW-0963">Cytoplasm</keyword>